<gene>
    <name evidence="2" type="ORF">HPB48_022838</name>
</gene>
<evidence type="ECO:0000256" key="1">
    <source>
        <dbReference type="SAM" id="MobiDB-lite"/>
    </source>
</evidence>
<dbReference type="Proteomes" id="UP000821853">
    <property type="component" value="Chromosome 4"/>
</dbReference>
<evidence type="ECO:0000313" key="3">
    <source>
        <dbReference type="Proteomes" id="UP000821853"/>
    </source>
</evidence>
<sequence length="151" mass="17088">MRVTIRTHTEAALVSESYEDPIGVMEIMMGAATTWAPYSACISLGQRPVIPPTPSRSSGTPDQSDGTWLTARKTSAPFDSLMPDLRASANNPIPGVQALDILYKSVHSFFRKCVCHIAKRKFAWRRHATPRRKFFFCDLRRRAHELFPPRQ</sequence>
<evidence type="ECO:0000313" key="2">
    <source>
        <dbReference type="EMBL" id="KAH9372779.1"/>
    </source>
</evidence>
<feature type="compositionally biased region" description="Polar residues" evidence="1">
    <location>
        <begin position="55"/>
        <end position="67"/>
    </location>
</feature>
<comment type="caution">
    <text evidence="2">The sequence shown here is derived from an EMBL/GenBank/DDBJ whole genome shotgun (WGS) entry which is preliminary data.</text>
</comment>
<dbReference type="EMBL" id="JABSTR010000006">
    <property type="protein sequence ID" value="KAH9372779.1"/>
    <property type="molecule type" value="Genomic_DNA"/>
</dbReference>
<reference evidence="2 3" key="1">
    <citation type="journal article" date="2020" name="Cell">
        <title>Large-Scale Comparative Analyses of Tick Genomes Elucidate Their Genetic Diversity and Vector Capacities.</title>
        <authorList>
            <consortium name="Tick Genome and Microbiome Consortium (TIGMIC)"/>
            <person name="Jia N."/>
            <person name="Wang J."/>
            <person name="Shi W."/>
            <person name="Du L."/>
            <person name="Sun Y."/>
            <person name="Zhan W."/>
            <person name="Jiang J.F."/>
            <person name="Wang Q."/>
            <person name="Zhang B."/>
            <person name="Ji P."/>
            <person name="Bell-Sakyi L."/>
            <person name="Cui X.M."/>
            <person name="Yuan T.T."/>
            <person name="Jiang B.G."/>
            <person name="Yang W.F."/>
            <person name="Lam T.T."/>
            <person name="Chang Q.C."/>
            <person name="Ding S.J."/>
            <person name="Wang X.J."/>
            <person name="Zhu J.G."/>
            <person name="Ruan X.D."/>
            <person name="Zhao L."/>
            <person name="Wei J.T."/>
            <person name="Ye R.Z."/>
            <person name="Que T.C."/>
            <person name="Du C.H."/>
            <person name="Zhou Y.H."/>
            <person name="Cheng J.X."/>
            <person name="Dai P.F."/>
            <person name="Guo W.B."/>
            <person name="Han X.H."/>
            <person name="Huang E.J."/>
            <person name="Li L.F."/>
            <person name="Wei W."/>
            <person name="Gao Y.C."/>
            <person name="Liu J.Z."/>
            <person name="Shao H.Z."/>
            <person name="Wang X."/>
            <person name="Wang C.C."/>
            <person name="Yang T.C."/>
            <person name="Huo Q.B."/>
            <person name="Li W."/>
            <person name="Chen H.Y."/>
            <person name="Chen S.E."/>
            <person name="Zhou L.G."/>
            <person name="Ni X.B."/>
            <person name="Tian J.H."/>
            <person name="Sheng Y."/>
            <person name="Liu T."/>
            <person name="Pan Y.S."/>
            <person name="Xia L.Y."/>
            <person name="Li J."/>
            <person name="Zhao F."/>
            <person name="Cao W.C."/>
        </authorList>
    </citation>
    <scope>NUCLEOTIDE SEQUENCE [LARGE SCALE GENOMIC DNA]</scope>
    <source>
        <strain evidence="2">HaeL-2018</strain>
    </source>
</reference>
<protein>
    <submittedName>
        <fullName evidence="2">Uncharacterized protein</fullName>
    </submittedName>
</protein>
<accession>A0A9J6GCE7</accession>
<organism evidence="2 3">
    <name type="scientific">Haemaphysalis longicornis</name>
    <name type="common">Bush tick</name>
    <dbReference type="NCBI Taxonomy" id="44386"/>
    <lineage>
        <taxon>Eukaryota</taxon>
        <taxon>Metazoa</taxon>
        <taxon>Ecdysozoa</taxon>
        <taxon>Arthropoda</taxon>
        <taxon>Chelicerata</taxon>
        <taxon>Arachnida</taxon>
        <taxon>Acari</taxon>
        <taxon>Parasitiformes</taxon>
        <taxon>Ixodida</taxon>
        <taxon>Ixodoidea</taxon>
        <taxon>Ixodidae</taxon>
        <taxon>Haemaphysalinae</taxon>
        <taxon>Haemaphysalis</taxon>
    </lineage>
</organism>
<keyword evidence="3" id="KW-1185">Reference proteome</keyword>
<feature type="region of interest" description="Disordered" evidence="1">
    <location>
        <begin position="49"/>
        <end position="69"/>
    </location>
</feature>
<proteinExistence type="predicted"/>
<dbReference type="AlphaFoldDB" id="A0A9J6GCE7"/>
<dbReference type="VEuPathDB" id="VectorBase:HLOH_058527"/>
<name>A0A9J6GCE7_HAELO</name>